<dbReference type="EMBL" id="NHYE01001260">
    <property type="protein sequence ID" value="PPQ97383.1"/>
    <property type="molecule type" value="Genomic_DNA"/>
</dbReference>
<dbReference type="STRING" id="231916.A0A409Y331"/>
<feature type="region of interest" description="Disordered" evidence="2">
    <location>
        <begin position="321"/>
        <end position="343"/>
    </location>
</feature>
<proteinExistence type="inferred from homology"/>
<protein>
    <submittedName>
        <fullName evidence="3">Uncharacterized protein</fullName>
    </submittedName>
</protein>
<dbReference type="InterPro" id="IPR026768">
    <property type="entry name" value="YPEH2ZP"/>
</dbReference>
<organism evidence="3 4">
    <name type="scientific">Gymnopilus dilepis</name>
    <dbReference type="NCBI Taxonomy" id="231916"/>
    <lineage>
        <taxon>Eukaryota</taxon>
        <taxon>Fungi</taxon>
        <taxon>Dikarya</taxon>
        <taxon>Basidiomycota</taxon>
        <taxon>Agaricomycotina</taxon>
        <taxon>Agaricomycetes</taxon>
        <taxon>Agaricomycetidae</taxon>
        <taxon>Agaricales</taxon>
        <taxon>Agaricineae</taxon>
        <taxon>Hymenogastraceae</taxon>
        <taxon>Gymnopilus</taxon>
    </lineage>
</organism>
<dbReference type="Proteomes" id="UP000284706">
    <property type="component" value="Unassembled WGS sequence"/>
</dbReference>
<dbReference type="OrthoDB" id="2526683at2759"/>
<feature type="region of interest" description="Disordered" evidence="2">
    <location>
        <begin position="177"/>
        <end position="211"/>
    </location>
</feature>
<dbReference type="AlphaFoldDB" id="A0A409Y331"/>
<feature type="compositionally biased region" description="Pro residues" evidence="2">
    <location>
        <begin position="177"/>
        <end position="191"/>
    </location>
</feature>
<feature type="compositionally biased region" description="Low complexity" evidence="2">
    <location>
        <begin position="198"/>
        <end position="208"/>
    </location>
</feature>
<comment type="similarity">
    <text evidence="1">Belongs to the FAM72 family.</text>
</comment>
<comment type="caution">
    <text evidence="3">The sequence shown here is derived from an EMBL/GenBank/DDBJ whole genome shotgun (WGS) entry which is preliminary data.</text>
</comment>
<evidence type="ECO:0000256" key="1">
    <source>
        <dbReference type="ARBA" id="ARBA00006888"/>
    </source>
</evidence>
<reference evidence="3 4" key="1">
    <citation type="journal article" date="2018" name="Evol. Lett.">
        <title>Horizontal gene cluster transfer increased hallucinogenic mushroom diversity.</title>
        <authorList>
            <person name="Reynolds H.T."/>
            <person name="Vijayakumar V."/>
            <person name="Gluck-Thaler E."/>
            <person name="Korotkin H.B."/>
            <person name="Matheny P.B."/>
            <person name="Slot J.C."/>
        </authorList>
    </citation>
    <scope>NUCLEOTIDE SEQUENCE [LARGE SCALE GENOMIC DNA]</scope>
    <source>
        <strain evidence="3 4">SRW20</strain>
    </source>
</reference>
<evidence type="ECO:0000313" key="4">
    <source>
        <dbReference type="Proteomes" id="UP000284706"/>
    </source>
</evidence>
<evidence type="ECO:0000313" key="3">
    <source>
        <dbReference type="EMBL" id="PPQ97383.1"/>
    </source>
</evidence>
<keyword evidence="4" id="KW-1185">Reference proteome</keyword>
<accession>A0A409Y331</accession>
<feature type="region of interest" description="Disordered" evidence="2">
    <location>
        <begin position="254"/>
        <end position="294"/>
    </location>
</feature>
<dbReference type="PANTHER" id="PTHR31841">
    <property type="entry name" value="PROTEIN FAM72A-RELATED"/>
    <property type="match status" value="1"/>
</dbReference>
<sequence length="343" mass="37601">MPDPQHPFTYLHLFPPNPYPVNLPPPSIAHKVWILDCKTCGSFLTNRAMKAVLLLRPNVSLYSSDVLPANCSAYSSNPEVVQTPLASKAHGSSRTCECLTQSLCCHTCGTAVGYMIVVPCTRCTSSVSASNRVTNGHRFVFHSSEVSGTERHYVRGEPGVIPFGPCIFVPPPPSAAPTPQHVPYPSPPFSPYPHYNQRPSRSRSSSPPVFRSDYLPTPPLEFAVPEYASSRYNSPEPDSPYSFRVDASVLSPPSVAPVTSNRYPLPRRPHNDSLTEGSSPSLLSPSQYPADQKESLVPSHTLKAGDVVFWHHLARSGEIPGVTDDERARRPASKGSREIFFNR</sequence>
<gene>
    <name evidence="3" type="ORF">CVT26_006617</name>
</gene>
<name>A0A409Y331_9AGAR</name>
<dbReference type="PANTHER" id="PTHR31841:SF1">
    <property type="entry name" value="PROTEIN FAM72A-RELATED"/>
    <property type="match status" value="1"/>
</dbReference>
<evidence type="ECO:0000256" key="2">
    <source>
        <dbReference type="SAM" id="MobiDB-lite"/>
    </source>
</evidence>
<dbReference type="Pfam" id="PF14976">
    <property type="entry name" value="YPEH2ZP"/>
    <property type="match status" value="1"/>
</dbReference>
<dbReference type="InParanoid" id="A0A409Y331"/>
<dbReference type="GO" id="GO:0005829">
    <property type="term" value="C:cytosol"/>
    <property type="evidence" value="ECO:0007669"/>
    <property type="project" value="TreeGrafter"/>
</dbReference>